<sequence length="84" mass="10049">MNVVYKATLYQLNSYLLCQLLNLIYRSPKTSRRHVCIKFRLETVYCNRIYYIGWNKSKQIEKKNLAIFSNNNSLARPVLNEIFL</sequence>
<protein>
    <submittedName>
        <fullName evidence="1">Uncharacterized protein</fullName>
    </submittedName>
</protein>
<dbReference type="EMBL" id="REGN01006997">
    <property type="protein sequence ID" value="RNA07579.1"/>
    <property type="molecule type" value="Genomic_DNA"/>
</dbReference>
<evidence type="ECO:0000313" key="1">
    <source>
        <dbReference type="EMBL" id="RNA07579.1"/>
    </source>
</evidence>
<dbReference type="AlphaFoldDB" id="A0A3M7Q8L0"/>
<dbReference type="Proteomes" id="UP000276133">
    <property type="component" value="Unassembled WGS sequence"/>
</dbReference>
<accession>A0A3M7Q8L0</accession>
<evidence type="ECO:0000313" key="2">
    <source>
        <dbReference type="Proteomes" id="UP000276133"/>
    </source>
</evidence>
<proteinExistence type="predicted"/>
<name>A0A3M7Q8L0_BRAPC</name>
<keyword evidence="2" id="KW-1185">Reference proteome</keyword>
<organism evidence="1 2">
    <name type="scientific">Brachionus plicatilis</name>
    <name type="common">Marine rotifer</name>
    <name type="synonym">Brachionus muelleri</name>
    <dbReference type="NCBI Taxonomy" id="10195"/>
    <lineage>
        <taxon>Eukaryota</taxon>
        <taxon>Metazoa</taxon>
        <taxon>Spiralia</taxon>
        <taxon>Gnathifera</taxon>
        <taxon>Rotifera</taxon>
        <taxon>Eurotatoria</taxon>
        <taxon>Monogononta</taxon>
        <taxon>Pseudotrocha</taxon>
        <taxon>Ploima</taxon>
        <taxon>Brachionidae</taxon>
        <taxon>Brachionus</taxon>
    </lineage>
</organism>
<gene>
    <name evidence="1" type="ORF">BpHYR1_040709</name>
</gene>
<reference evidence="1 2" key="1">
    <citation type="journal article" date="2018" name="Sci. Rep.">
        <title>Genomic signatures of local adaptation to the degree of environmental predictability in rotifers.</title>
        <authorList>
            <person name="Franch-Gras L."/>
            <person name="Hahn C."/>
            <person name="Garcia-Roger E.M."/>
            <person name="Carmona M.J."/>
            <person name="Serra M."/>
            <person name="Gomez A."/>
        </authorList>
    </citation>
    <scope>NUCLEOTIDE SEQUENCE [LARGE SCALE GENOMIC DNA]</scope>
    <source>
        <strain evidence="1">HYR1</strain>
    </source>
</reference>
<comment type="caution">
    <text evidence="1">The sequence shown here is derived from an EMBL/GenBank/DDBJ whole genome shotgun (WGS) entry which is preliminary data.</text>
</comment>